<reference evidence="8" key="1">
    <citation type="submission" date="2020-10" db="EMBL/GenBank/DDBJ databases">
        <title>Genome Sequence of Monilinia vaccinii-corymbosi Sheds Light on Mummy Berry Disease Infection of Blueberry and Mating Type.</title>
        <authorList>
            <person name="Yow A.G."/>
            <person name="Zhang Y."/>
            <person name="Bansal K."/>
            <person name="Eacker S.M."/>
            <person name="Sullivan S."/>
            <person name="Liachko I."/>
            <person name="Cubeta M.A."/>
            <person name="Rollins J.A."/>
            <person name="Ashrafi H."/>
        </authorList>
    </citation>
    <scope>NUCLEOTIDE SEQUENCE</scope>
    <source>
        <strain evidence="8">RL-1</strain>
    </source>
</reference>
<dbReference type="SMART" id="SM00415">
    <property type="entry name" value="HSF"/>
    <property type="match status" value="1"/>
</dbReference>
<keyword evidence="4" id="KW-0539">Nucleus</keyword>
<feature type="compositionally biased region" description="Acidic residues" evidence="6">
    <location>
        <begin position="278"/>
        <end position="288"/>
    </location>
</feature>
<evidence type="ECO:0000256" key="4">
    <source>
        <dbReference type="ARBA" id="ARBA00023242"/>
    </source>
</evidence>
<sequence length="782" mass="84142">MSSTNPRKRPAPGASSAVQTPQMPQTYNAGSQVPNADFLRWNQNPENQNYANSSPGYNMNVFGANSLPQTSISFDHPITAPAPSTQLARRPNVNNNRQLVAPRTRDKSGDAWPFGDDNMMDSQNGPGTSGQHDTIETLEEKAAVAKRDAQSKRKQIPPFVQKLSSFLDESKNTDLIRWSDRGDSFVVLDEDEFAKTLIPELFKHNNYASFVRQLNMYGFHKRVGLSDNSMKASERKNKSPSEYYNAFFKRGHPNLLWLINKPRGGATGKRKSRGVKAEDDDSDDDGNAEEAFGSNNYPNNPATSRAISVAPESGPLQRREMALVQSQISDIQKQQGAISQAITRLRKDHNQLYQQAIAFQNLHERHESSINAILTFLATVYNRSLDGQGAENITRMFQNGLNQQGPHQQQGNVVDIGDLGTPQQEQAPGSVSPTIRKTQKLLTAGPTNQEKSRVTEASAAVSSPINQYATPRSGTVEELFESPGDSTAIKTEPQRDMLDLINNANAQTRPDNNAMEFPDMLTHYENANGNSPLTSEQRSNMLNIIASTSSAPGSNNALVSPAPQAPDLAQLAYTQAEIDDLMRLQHQQNDRIATLSTALQPLSPSGSMSGAQGDSYFHGADTIDPYNSNLNLDLDQFLDTGAFQNGSSPVNPSFNFDDYANVVDGNGGFGGESHFEVSMDEVVNDGDGGGNGNGDGSGSGSGDGNGSGSGNGDKDGDGNGNGDGDGDGEGERNGNDTGRIVETVENSEANSPADDGSGMVVDGNADADGGDDSASNKRRRKS</sequence>
<evidence type="ECO:0000313" key="8">
    <source>
        <dbReference type="EMBL" id="QSZ33728.1"/>
    </source>
</evidence>
<feature type="compositionally biased region" description="Polar residues" evidence="6">
    <location>
        <begin position="16"/>
        <end position="34"/>
    </location>
</feature>
<protein>
    <recommendedName>
        <fullName evidence="7">HSF-type DNA-binding domain-containing protein</fullName>
    </recommendedName>
</protein>
<dbReference type="EMBL" id="CP063408">
    <property type="protein sequence ID" value="QSZ33728.1"/>
    <property type="molecule type" value="Genomic_DNA"/>
</dbReference>
<keyword evidence="3" id="KW-0238">DNA-binding</keyword>
<dbReference type="GO" id="GO:0043565">
    <property type="term" value="F:sequence-specific DNA binding"/>
    <property type="evidence" value="ECO:0007669"/>
    <property type="project" value="InterPro"/>
</dbReference>
<dbReference type="PANTHER" id="PTHR10015">
    <property type="entry name" value="HEAT SHOCK TRANSCRIPTION FACTOR"/>
    <property type="match status" value="1"/>
</dbReference>
<dbReference type="OrthoDB" id="60033at2759"/>
<evidence type="ECO:0000259" key="7">
    <source>
        <dbReference type="SMART" id="SM00415"/>
    </source>
</evidence>
<keyword evidence="9" id="KW-1185">Reference proteome</keyword>
<dbReference type="Gene3D" id="1.10.10.10">
    <property type="entry name" value="Winged helix-like DNA-binding domain superfamily/Winged helix DNA-binding domain"/>
    <property type="match status" value="1"/>
</dbReference>
<organism evidence="8 9">
    <name type="scientific">Monilinia vaccinii-corymbosi</name>
    <dbReference type="NCBI Taxonomy" id="61207"/>
    <lineage>
        <taxon>Eukaryota</taxon>
        <taxon>Fungi</taxon>
        <taxon>Dikarya</taxon>
        <taxon>Ascomycota</taxon>
        <taxon>Pezizomycotina</taxon>
        <taxon>Leotiomycetes</taxon>
        <taxon>Helotiales</taxon>
        <taxon>Sclerotiniaceae</taxon>
        <taxon>Monilinia</taxon>
    </lineage>
</organism>
<evidence type="ECO:0000256" key="1">
    <source>
        <dbReference type="ARBA" id="ARBA00004123"/>
    </source>
</evidence>
<dbReference type="FunFam" id="1.10.10.10:FF:000173">
    <property type="entry name" value="Heat shock transcription factor Hsf1"/>
    <property type="match status" value="1"/>
</dbReference>
<dbReference type="InterPro" id="IPR036388">
    <property type="entry name" value="WH-like_DNA-bd_sf"/>
</dbReference>
<feature type="compositionally biased region" description="Basic residues" evidence="6">
    <location>
        <begin position="1"/>
        <end position="10"/>
    </location>
</feature>
<feature type="compositionally biased region" description="Gly residues" evidence="6">
    <location>
        <begin position="686"/>
        <end position="711"/>
    </location>
</feature>
<comment type="similarity">
    <text evidence="2 5">Belongs to the HSF family.</text>
</comment>
<dbReference type="Proteomes" id="UP000672032">
    <property type="component" value="Chromosome 4"/>
</dbReference>
<dbReference type="Pfam" id="PF00447">
    <property type="entry name" value="HSF_DNA-bind"/>
    <property type="match status" value="1"/>
</dbReference>
<feature type="region of interest" description="Disordered" evidence="6">
    <location>
        <begin position="259"/>
        <end position="307"/>
    </location>
</feature>
<feature type="region of interest" description="Disordered" evidence="6">
    <location>
        <begin position="681"/>
        <end position="782"/>
    </location>
</feature>
<feature type="region of interest" description="Disordered" evidence="6">
    <location>
        <begin position="1"/>
        <end position="36"/>
    </location>
</feature>
<dbReference type="InterPro" id="IPR036390">
    <property type="entry name" value="WH_DNA-bd_sf"/>
</dbReference>
<feature type="region of interest" description="Disordered" evidence="6">
    <location>
        <begin position="401"/>
        <end position="468"/>
    </location>
</feature>
<proteinExistence type="inferred from homology"/>
<comment type="subcellular location">
    <subcellularLocation>
        <location evidence="1">Nucleus</location>
    </subcellularLocation>
</comment>
<dbReference type="PRINTS" id="PR00056">
    <property type="entry name" value="HSFDOMAIN"/>
</dbReference>
<feature type="compositionally biased region" description="Polar residues" evidence="6">
    <location>
        <begin position="293"/>
        <end position="306"/>
    </location>
</feature>
<feature type="compositionally biased region" description="Polar residues" evidence="6">
    <location>
        <begin position="401"/>
        <end position="412"/>
    </location>
</feature>
<evidence type="ECO:0000256" key="2">
    <source>
        <dbReference type="ARBA" id="ARBA00006403"/>
    </source>
</evidence>
<gene>
    <name evidence="8" type="ORF">DSL72_005299</name>
</gene>
<name>A0A8A3PEZ8_9HELO</name>
<accession>A0A8A3PEZ8</accession>
<evidence type="ECO:0000256" key="5">
    <source>
        <dbReference type="RuleBase" id="RU004020"/>
    </source>
</evidence>
<dbReference type="GO" id="GO:0005634">
    <property type="term" value="C:nucleus"/>
    <property type="evidence" value="ECO:0007669"/>
    <property type="project" value="UniProtKB-SubCell"/>
</dbReference>
<dbReference type="SUPFAM" id="SSF46785">
    <property type="entry name" value="Winged helix' DNA-binding domain"/>
    <property type="match status" value="1"/>
</dbReference>
<evidence type="ECO:0000256" key="6">
    <source>
        <dbReference type="SAM" id="MobiDB-lite"/>
    </source>
</evidence>
<dbReference type="InterPro" id="IPR000232">
    <property type="entry name" value="HSF_DNA-bd"/>
</dbReference>
<dbReference type="PANTHER" id="PTHR10015:SF427">
    <property type="entry name" value="HEAT SHOCK FACTOR PROTEIN"/>
    <property type="match status" value="1"/>
</dbReference>
<feature type="compositionally biased region" description="Polar residues" evidence="6">
    <location>
        <begin position="421"/>
        <end position="436"/>
    </location>
</feature>
<evidence type="ECO:0000256" key="3">
    <source>
        <dbReference type="ARBA" id="ARBA00023125"/>
    </source>
</evidence>
<dbReference type="AlphaFoldDB" id="A0A8A3PEZ8"/>
<feature type="domain" description="HSF-type DNA-binding" evidence="7">
    <location>
        <begin position="155"/>
        <end position="262"/>
    </location>
</feature>
<evidence type="ECO:0000313" key="9">
    <source>
        <dbReference type="Proteomes" id="UP000672032"/>
    </source>
</evidence>
<dbReference type="GO" id="GO:0003700">
    <property type="term" value="F:DNA-binding transcription factor activity"/>
    <property type="evidence" value="ECO:0007669"/>
    <property type="project" value="InterPro"/>
</dbReference>